<dbReference type="STRING" id="589924.Ferp_1023"/>
<dbReference type="InterPro" id="IPR001441">
    <property type="entry name" value="UPP_synth-like"/>
</dbReference>
<dbReference type="PaxDb" id="589924-Ferp_1023"/>
<evidence type="ECO:0000256" key="1">
    <source>
        <dbReference type="ARBA" id="ARBA00022679"/>
    </source>
</evidence>
<dbReference type="SUPFAM" id="SSF64005">
    <property type="entry name" value="Undecaprenyl diphosphate synthase"/>
    <property type="match status" value="1"/>
</dbReference>
<dbReference type="Gene3D" id="3.40.1180.10">
    <property type="entry name" value="Decaprenyl diphosphate synthase-like"/>
    <property type="match status" value="1"/>
</dbReference>
<dbReference type="KEGG" id="fpl:Ferp_1023"/>
<dbReference type="PANTHER" id="PTHR10291:SF28">
    <property type="entry name" value="UNDECAPRENYL DIPHOSPHATE SYNTHASE"/>
    <property type="match status" value="1"/>
</dbReference>
<dbReference type="InterPro" id="IPR036424">
    <property type="entry name" value="UPP_synth-like_sf"/>
</dbReference>
<dbReference type="AlphaFoldDB" id="D3RXH2"/>
<keyword evidence="3" id="KW-1185">Reference proteome</keyword>
<proteinExistence type="predicted"/>
<dbReference type="GO" id="GO:0045547">
    <property type="term" value="F:ditrans,polycis-polyprenyl diphosphate synthase [(2E,6E)-farnesyl diphosphate specific] activity"/>
    <property type="evidence" value="ECO:0007669"/>
    <property type="project" value="TreeGrafter"/>
</dbReference>
<dbReference type="GeneID" id="8778533"/>
<dbReference type="OrthoDB" id="140576at2157"/>
<organism evidence="2 3">
    <name type="scientific">Ferroglobus placidus (strain DSM 10642 / AEDII12DO)</name>
    <dbReference type="NCBI Taxonomy" id="589924"/>
    <lineage>
        <taxon>Archaea</taxon>
        <taxon>Methanobacteriati</taxon>
        <taxon>Methanobacteriota</taxon>
        <taxon>Archaeoglobi</taxon>
        <taxon>Archaeoglobales</taxon>
        <taxon>Archaeoglobaceae</taxon>
        <taxon>Ferroglobus</taxon>
    </lineage>
</organism>
<protein>
    <submittedName>
        <fullName evidence="2">Di-trans-poly-cis-decaprenylcistransferase</fullName>
    </submittedName>
</protein>
<dbReference type="PANTHER" id="PTHR10291">
    <property type="entry name" value="DEHYDRODOLICHYL DIPHOSPHATE SYNTHASE FAMILY MEMBER"/>
    <property type="match status" value="1"/>
</dbReference>
<dbReference type="EMBL" id="CP001899">
    <property type="protein sequence ID" value="ADC65185.1"/>
    <property type="molecule type" value="Genomic_DNA"/>
</dbReference>
<sequence length="198" mass="23578">MRKLIEKIYVKKLEKSLRKENLPKSVMVVTDFASLRRNFEKFLQFVDWCRKFSVENVVICVDSMDNDFVNNFSKLEAEVELIGKNGVKKFGKGLPKVFVNVGITGKEEILLAVKEILKKKDLSEIDLNSIEKMIEENLRFKIQPDLIIKADDSVPEFLIWQIVYSELYFLDADWESFRYIDFLRCLRDYQRRERRYGR</sequence>
<dbReference type="eggNOG" id="arCOG01532">
    <property type="taxonomic scope" value="Archaea"/>
</dbReference>
<dbReference type="RefSeq" id="WP_012965528.1">
    <property type="nucleotide sequence ID" value="NC_013849.1"/>
</dbReference>
<accession>D3RXH2</accession>
<reference evidence="3" key="1">
    <citation type="submission" date="2010-02" db="EMBL/GenBank/DDBJ databases">
        <title>Complete sequence of Ferroglobus placidus DSM 10642.</title>
        <authorList>
            <consortium name="US DOE Joint Genome Institute"/>
            <person name="Lucas S."/>
            <person name="Copeland A."/>
            <person name="Lapidus A."/>
            <person name="Cheng J.-F."/>
            <person name="Bruce D."/>
            <person name="Goodwin L."/>
            <person name="Pitluck S."/>
            <person name="Saunders E."/>
            <person name="Brettin T."/>
            <person name="Detter J.C."/>
            <person name="Han C."/>
            <person name="Tapia R."/>
            <person name="Larimer F."/>
            <person name="Land M."/>
            <person name="Hauser L."/>
            <person name="Kyrpides N."/>
            <person name="Ivanova N."/>
            <person name="Holmes D."/>
            <person name="Lovley D."/>
            <person name="Kyrpides N."/>
            <person name="Anderson I.J."/>
            <person name="Woyke T."/>
        </authorList>
    </citation>
    <scope>NUCLEOTIDE SEQUENCE [LARGE SCALE GENOMIC DNA]</scope>
    <source>
        <strain evidence="3">DSM 10642 / AEDII12DO</strain>
    </source>
</reference>
<keyword evidence="1 2" id="KW-0808">Transferase</keyword>
<dbReference type="Pfam" id="PF01255">
    <property type="entry name" value="Prenyltransf"/>
    <property type="match status" value="1"/>
</dbReference>
<gene>
    <name evidence="2" type="ordered locus">Ferp_1023</name>
</gene>
<dbReference type="Proteomes" id="UP000002613">
    <property type="component" value="Chromosome"/>
</dbReference>
<dbReference type="HOGENOM" id="CLU_038505_2_1_2"/>
<evidence type="ECO:0000313" key="3">
    <source>
        <dbReference type="Proteomes" id="UP000002613"/>
    </source>
</evidence>
<name>D3RXH2_FERPA</name>
<dbReference type="GO" id="GO:0016094">
    <property type="term" value="P:polyprenol biosynthetic process"/>
    <property type="evidence" value="ECO:0007669"/>
    <property type="project" value="TreeGrafter"/>
</dbReference>
<reference evidence="2 3" key="2">
    <citation type="journal article" date="2011" name="Stand. Genomic Sci.">
        <title>Complete genome sequence of Ferroglobus placidus AEDII12DO.</title>
        <authorList>
            <person name="Anderson I."/>
            <person name="Risso C."/>
            <person name="Holmes D."/>
            <person name="Lucas S."/>
            <person name="Copeland A."/>
            <person name="Lapidus A."/>
            <person name="Cheng J.F."/>
            <person name="Bruce D."/>
            <person name="Goodwin L."/>
            <person name="Pitluck S."/>
            <person name="Saunders E."/>
            <person name="Brettin T."/>
            <person name="Detter J.C."/>
            <person name="Han C."/>
            <person name="Tapia R."/>
            <person name="Larimer F."/>
            <person name="Land M."/>
            <person name="Hauser L."/>
            <person name="Woyke T."/>
            <person name="Lovley D."/>
            <person name="Kyrpides N."/>
            <person name="Ivanova N."/>
        </authorList>
    </citation>
    <scope>NUCLEOTIDE SEQUENCE [LARGE SCALE GENOMIC DNA]</scope>
    <source>
        <strain evidence="3">DSM 10642 / AEDII12DO</strain>
    </source>
</reference>
<evidence type="ECO:0000313" key="2">
    <source>
        <dbReference type="EMBL" id="ADC65185.1"/>
    </source>
</evidence>